<protein>
    <submittedName>
        <fullName evidence="3">Tpr repeat protein</fullName>
    </submittedName>
</protein>
<dbReference type="InterPro" id="IPR019734">
    <property type="entry name" value="TPR_rpt"/>
</dbReference>
<dbReference type="SUPFAM" id="SSF48452">
    <property type="entry name" value="TPR-like"/>
    <property type="match status" value="1"/>
</dbReference>
<dbReference type="AlphaFoldDB" id="A0A0W8F331"/>
<gene>
    <name evidence="3" type="ORF">ASZ90_015087</name>
</gene>
<keyword evidence="2" id="KW-0802">TPR repeat</keyword>
<dbReference type="InterPro" id="IPR051685">
    <property type="entry name" value="Ycf3/AcsC/BcsC/TPR_MFPF"/>
</dbReference>
<dbReference type="PROSITE" id="PS50005">
    <property type="entry name" value="TPR"/>
    <property type="match status" value="2"/>
</dbReference>
<evidence type="ECO:0000256" key="2">
    <source>
        <dbReference type="ARBA" id="ARBA00022803"/>
    </source>
</evidence>
<comment type="caution">
    <text evidence="3">The sequence shown here is derived from an EMBL/GenBank/DDBJ whole genome shotgun (WGS) entry which is preliminary data.</text>
</comment>
<proteinExistence type="predicted"/>
<dbReference type="Gene3D" id="1.25.40.10">
    <property type="entry name" value="Tetratricopeptide repeat domain"/>
    <property type="match status" value="1"/>
</dbReference>
<reference evidence="3" key="1">
    <citation type="journal article" date="2015" name="Proc. Natl. Acad. Sci. U.S.A.">
        <title>Networks of energetic and metabolic interactions define dynamics in microbial communities.</title>
        <authorList>
            <person name="Embree M."/>
            <person name="Liu J.K."/>
            <person name="Al-Bassam M.M."/>
            <person name="Zengler K."/>
        </authorList>
    </citation>
    <scope>NUCLEOTIDE SEQUENCE</scope>
</reference>
<evidence type="ECO:0000256" key="1">
    <source>
        <dbReference type="ARBA" id="ARBA00022737"/>
    </source>
</evidence>
<dbReference type="InterPro" id="IPR011990">
    <property type="entry name" value="TPR-like_helical_dom_sf"/>
</dbReference>
<evidence type="ECO:0000313" key="3">
    <source>
        <dbReference type="EMBL" id="KUG15269.1"/>
    </source>
</evidence>
<dbReference type="EMBL" id="LNQE01001570">
    <property type="protein sequence ID" value="KUG15269.1"/>
    <property type="molecule type" value="Genomic_DNA"/>
</dbReference>
<accession>A0A0W8F331</accession>
<sequence length="109" mass="12500">MISITQNADYYFRRASESAHKGDYLHALEYFDRALATDPHFAGAWHEKGNCLDELGRCEEAVTSYDEALRHDPYNAETWFNKGLILKRIGREDEAFSCINRGIDLALGR</sequence>
<dbReference type="PANTHER" id="PTHR44943:SF8">
    <property type="entry name" value="TPR REPEAT-CONTAINING PROTEIN MJ0263"/>
    <property type="match status" value="1"/>
</dbReference>
<dbReference type="PANTHER" id="PTHR44943">
    <property type="entry name" value="CELLULOSE SYNTHASE OPERON PROTEIN C"/>
    <property type="match status" value="1"/>
</dbReference>
<dbReference type="Pfam" id="PF13432">
    <property type="entry name" value="TPR_16"/>
    <property type="match status" value="1"/>
</dbReference>
<dbReference type="SMART" id="SM00028">
    <property type="entry name" value="TPR"/>
    <property type="match status" value="3"/>
</dbReference>
<name>A0A0W8F331_9ZZZZ</name>
<keyword evidence="1" id="KW-0677">Repeat</keyword>
<organism evidence="3">
    <name type="scientific">hydrocarbon metagenome</name>
    <dbReference type="NCBI Taxonomy" id="938273"/>
    <lineage>
        <taxon>unclassified sequences</taxon>
        <taxon>metagenomes</taxon>
        <taxon>ecological metagenomes</taxon>
    </lineage>
</organism>